<evidence type="ECO:0000313" key="2">
    <source>
        <dbReference type="EMBL" id="GGY24528.1"/>
    </source>
</evidence>
<dbReference type="PROSITE" id="PS50883">
    <property type="entry name" value="EAL"/>
    <property type="match status" value="1"/>
</dbReference>
<dbReference type="InterPro" id="IPR035919">
    <property type="entry name" value="EAL_sf"/>
</dbReference>
<sequence length="263" mass="28769">MTSVGKGQHAELPVDAPACGACRNGRPLDFAFSYAFQPIIDTGARKVFAHEALIRGAHGEGAGQILNKVTPDNRYQFDQACRVKAIEMAARLGIAGKVSINFLPNAIYRPDICIMTTLQAARQHGFPVDRIIFEAVEGERIDDGKWLATVFREYRRIGFMTAIDDFGAGYAGLNLLADFQPDIVKLDMGLIRDIHTRTTSQAIVRSVVGLCGELGILLVAEGVESLGEYHCLRDLGIELIQGYLLCKPLFEDSINNAETIVPC</sequence>
<dbReference type="InterPro" id="IPR001633">
    <property type="entry name" value="EAL_dom"/>
</dbReference>
<reference evidence="2" key="1">
    <citation type="journal article" date="2014" name="Int. J. Syst. Evol. Microbiol.">
        <title>Complete genome sequence of Corynebacterium casei LMG S-19264T (=DSM 44701T), isolated from a smear-ripened cheese.</title>
        <authorList>
            <consortium name="US DOE Joint Genome Institute (JGI-PGF)"/>
            <person name="Walter F."/>
            <person name="Albersmeier A."/>
            <person name="Kalinowski J."/>
            <person name="Ruckert C."/>
        </authorList>
    </citation>
    <scope>NUCLEOTIDE SEQUENCE</scope>
    <source>
        <strain evidence="2">KCTC 32182</strain>
    </source>
</reference>
<dbReference type="SMART" id="SM00052">
    <property type="entry name" value="EAL"/>
    <property type="match status" value="1"/>
</dbReference>
<reference evidence="2" key="2">
    <citation type="submission" date="2020-09" db="EMBL/GenBank/DDBJ databases">
        <authorList>
            <person name="Sun Q."/>
            <person name="Kim S."/>
        </authorList>
    </citation>
    <scope>NUCLEOTIDE SEQUENCE</scope>
    <source>
        <strain evidence="2">KCTC 32182</strain>
    </source>
</reference>
<name>A0A918P562_9NEIS</name>
<dbReference type="Proteomes" id="UP000645257">
    <property type="component" value="Unassembled WGS sequence"/>
</dbReference>
<dbReference type="EMBL" id="BMYX01000020">
    <property type="protein sequence ID" value="GGY24528.1"/>
    <property type="molecule type" value="Genomic_DNA"/>
</dbReference>
<organism evidence="2 3">
    <name type="scientific">Paludibacterium paludis</name>
    <dbReference type="NCBI Taxonomy" id="1225769"/>
    <lineage>
        <taxon>Bacteria</taxon>
        <taxon>Pseudomonadati</taxon>
        <taxon>Pseudomonadota</taxon>
        <taxon>Betaproteobacteria</taxon>
        <taxon>Neisseriales</taxon>
        <taxon>Chromobacteriaceae</taxon>
        <taxon>Paludibacterium</taxon>
    </lineage>
</organism>
<dbReference type="AlphaFoldDB" id="A0A918P562"/>
<accession>A0A918P562</accession>
<comment type="caution">
    <text evidence="2">The sequence shown here is derived from an EMBL/GenBank/DDBJ whole genome shotgun (WGS) entry which is preliminary data.</text>
</comment>
<dbReference type="CDD" id="cd01948">
    <property type="entry name" value="EAL"/>
    <property type="match status" value="1"/>
</dbReference>
<proteinExistence type="predicted"/>
<dbReference type="Gene3D" id="3.20.20.450">
    <property type="entry name" value="EAL domain"/>
    <property type="match status" value="1"/>
</dbReference>
<protein>
    <submittedName>
        <fullName evidence="2">Diguanylate phosphodiesterase</fullName>
    </submittedName>
</protein>
<dbReference type="GO" id="GO:0071111">
    <property type="term" value="F:cyclic-guanylate-specific phosphodiesterase activity"/>
    <property type="evidence" value="ECO:0007669"/>
    <property type="project" value="InterPro"/>
</dbReference>
<dbReference type="PANTHER" id="PTHR33121:SF15">
    <property type="entry name" value="BLUE LIGHT- AND TEMPERATURE-REGULATED ANTIREPRESSOR BLUF"/>
    <property type="match status" value="1"/>
</dbReference>
<evidence type="ECO:0000259" key="1">
    <source>
        <dbReference type="PROSITE" id="PS50883"/>
    </source>
</evidence>
<dbReference type="SUPFAM" id="SSF141868">
    <property type="entry name" value="EAL domain-like"/>
    <property type="match status" value="1"/>
</dbReference>
<dbReference type="InterPro" id="IPR050706">
    <property type="entry name" value="Cyclic-di-GMP_PDE-like"/>
</dbReference>
<gene>
    <name evidence="2" type="ORF">GCM10011289_30180</name>
</gene>
<dbReference type="Pfam" id="PF00563">
    <property type="entry name" value="EAL"/>
    <property type="match status" value="1"/>
</dbReference>
<keyword evidence="3" id="KW-1185">Reference proteome</keyword>
<feature type="domain" description="EAL" evidence="1">
    <location>
        <begin position="11"/>
        <end position="262"/>
    </location>
</feature>
<dbReference type="RefSeq" id="WP_189535836.1">
    <property type="nucleotide sequence ID" value="NZ_BMYX01000020.1"/>
</dbReference>
<dbReference type="PANTHER" id="PTHR33121">
    <property type="entry name" value="CYCLIC DI-GMP PHOSPHODIESTERASE PDEF"/>
    <property type="match status" value="1"/>
</dbReference>
<evidence type="ECO:0000313" key="3">
    <source>
        <dbReference type="Proteomes" id="UP000645257"/>
    </source>
</evidence>